<gene>
    <name evidence="3" type="ORF">MCNOR_1748</name>
</gene>
<evidence type="ECO:0000256" key="1">
    <source>
        <dbReference type="ARBA" id="ARBA00022729"/>
    </source>
</evidence>
<protein>
    <recommendedName>
        <fullName evidence="5">VCBS repeat-containing protein</fullName>
    </recommendedName>
</protein>
<evidence type="ECO:0008006" key="5">
    <source>
        <dbReference type="Google" id="ProtNLM"/>
    </source>
</evidence>
<name>A0AA35Y096_METCP</name>
<organism evidence="3 4">
    <name type="scientific">Methylococcus capsulatus</name>
    <dbReference type="NCBI Taxonomy" id="414"/>
    <lineage>
        <taxon>Bacteria</taxon>
        <taxon>Pseudomonadati</taxon>
        <taxon>Pseudomonadota</taxon>
        <taxon>Gammaproteobacteria</taxon>
        <taxon>Methylococcales</taxon>
        <taxon>Methylococcaceae</taxon>
        <taxon>Methylococcus</taxon>
    </lineage>
</organism>
<keyword evidence="1 2" id="KW-0732">Signal</keyword>
<dbReference type="InterPro" id="IPR028994">
    <property type="entry name" value="Integrin_alpha_N"/>
</dbReference>
<dbReference type="Pfam" id="PF13517">
    <property type="entry name" value="FG-GAP_3"/>
    <property type="match status" value="1"/>
</dbReference>
<dbReference type="RefSeq" id="WP_050998198.1">
    <property type="nucleotide sequence ID" value="NZ_OX458332.1"/>
</dbReference>
<evidence type="ECO:0000313" key="3">
    <source>
        <dbReference type="EMBL" id="CAI8810772.1"/>
    </source>
</evidence>
<dbReference type="Proteomes" id="UP001158598">
    <property type="component" value="Chromosome"/>
</dbReference>
<feature type="chain" id="PRO_5041322678" description="VCBS repeat-containing protein" evidence="2">
    <location>
        <begin position="27"/>
        <end position="1317"/>
    </location>
</feature>
<reference evidence="3" key="1">
    <citation type="submission" date="2023-03" db="EMBL/GenBank/DDBJ databases">
        <authorList>
            <person name="Pearce D."/>
        </authorList>
    </citation>
    <scope>NUCLEOTIDE SEQUENCE</scope>
    <source>
        <strain evidence="3">Mc</strain>
    </source>
</reference>
<dbReference type="SUPFAM" id="SSF69318">
    <property type="entry name" value="Integrin alpha N-terminal domain"/>
    <property type="match status" value="1"/>
</dbReference>
<evidence type="ECO:0000313" key="4">
    <source>
        <dbReference type="Proteomes" id="UP001158598"/>
    </source>
</evidence>
<dbReference type="EMBL" id="OX458332">
    <property type="protein sequence ID" value="CAI8810772.1"/>
    <property type="molecule type" value="Genomic_DNA"/>
</dbReference>
<accession>A0AA35Y096</accession>
<evidence type="ECO:0000256" key="2">
    <source>
        <dbReference type="SAM" id="SignalP"/>
    </source>
</evidence>
<sequence>MSRTIHLALILAIALLGLVPAKPCSADPDFSKIGDILSGKRRLFPVDDLIVTQMNPTGLQVQTIVQTKNGGLGSQQSYSNLPNPGSYATGIGRMFKLPRDVLVTVVQDSVVIQDQNPNGTVTRTFPLNVSGTPNLNQFPRADFTGDGYADFAYLVGNSIYILTAKNVEKIDDGLFYSEAGAAPFDLTNKWAVLAAGDFDGDGIPEVALAAAQNNNVTVTIYTVTVTHDSQGRLANISLAPSGSTAFTIPSSTNLEMAMVAGVYSGAVNPQTALPLSDLVLMYKYSLGDTDHVDLRSLQVEVASTNPTVYSIAVADTENWGATGNGVWKIAMVSDNLDFFGDSEQIVATTTETPGEYAHVAVFTLDGNLNIYKPREQIFSLLEHDQEGNPVYSAGIYSVAVGNFDQEIEQNQPIQLEIALLWYKGTYNPPPVHQPVYQAQLWLFHVDPSNDYALSPVPGGNVQFTGPQGGLSHLMAGDTQGRSALLGNPTKLTSTFTQPLTILSMPPQHVDWITPADGTQPEVLNLSGHKGFSSTYQMEQSQSNQSSSESTTSFSHSITESISGSYSWGVPDVSTISITVKAGSTQQWQDSVAKKYNKYSKYAFDLSVQTTIDDDIWIKDETQNIYVYPVIGQYVCPPKPGSPTPLCSPSELVQLNVMFSGPSDVSYAHLDGAKVEWYQPVHEPFNVFSYPWSLQQLQKLEPNIDLLTSNSPQLFATDGSQQTQKTNWSAGQGSTVTVGSAHNYSWFLDLSISRNAKVGAGGSFNFSYNGSKSISNLNTSTISVGASTGIGIIKPGTFVDPQNYQYMVGSYIFGTKPDPDTQQLDLGTDVQTNGILRAEYTADPTNPNSGSWWQTNPYSLPDVALNHPARWTIVQGNKLAPNCLLVQPGLPGTWCANFNAPDWDPDDLWTSQFLWMKGLLISPGEANGEGPQIAKARAGEKVRLQARVYNYSTTDVPPGSSVQVRFYGQPFDETTKIPAGDAFLIDQVSLAPIPGFNSQTNSAEEQQPNWVLASTDKLDTTAHADQYLAFWVLVWMQDAQGNLIGEMPGHGLYQLPGTFTSITDAAGLVEAYSNNVGFYPSLFYVAPPNAPGASHAGNGSGDVRLDRIQLSRRIALLGDKVTVRANVHAENDHDHLTALFYDGNPEKEGKAFEYETVSHIRGGSFYHLKTIYDADDCGIHDIYLDLWPEGIRTHTKLYVTLDPRPIISDMLGYLPQPLSASSIDPPLSLRPVTSMRLLHRLVPTEAFPFEEHSGDAVTHLQAAKKFFGERDNASALASLQKFEAHLRSQSVKSLSARQIEILLGQTQRILDCVKPWPL</sequence>
<dbReference type="InterPro" id="IPR013517">
    <property type="entry name" value="FG-GAP"/>
</dbReference>
<proteinExistence type="predicted"/>
<feature type="signal peptide" evidence="2">
    <location>
        <begin position="1"/>
        <end position="26"/>
    </location>
</feature>